<evidence type="ECO:0000313" key="3">
    <source>
        <dbReference type="Proteomes" id="UP000064893"/>
    </source>
</evidence>
<evidence type="ECO:0000256" key="1">
    <source>
        <dbReference type="SAM" id="Phobius"/>
    </source>
</evidence>
<dbReference type="KEGG" id="blq:L21SP5_02716"/>
<dbReference type="STRING" id="1307839.L21SP5_02716"/>
<accession>A0A0S2I1Q5</accession>
<organism evidence="2 3">
    <name type="scientific">Salinivirga cyanobacteriivorans</name>
    <dbReference type="NCBI Taxonomy" id="1307839"/>
    <lineage>
        <taxon>Bacteria</taxon>
        <taxon>Pseudomonadati</taxon>
        <taxon>Bacteroidota</taxon>
        <taxon>Bacteroidia</taxon>
        <taxon>Bacteroidales</taxon>
        <taxon>Salinivirgaceae</taxon>
        <taxon>Salinivirga</taxon>
    </lineage>
</organism>
<gene>
    <name evidence="2" type="ORF">L21SP5_02716</name>
</gene>
<feature type="transmembrane region" description="Helical" evidence="1">
    <location>
        <begin position="93"/>
        <end position="111"/>
    </location>
</feature>
<keyword evidence="1" id="KW-0812">Transmembrane</keyword>
<keyword evidence="1" id="KW-0472">Membrane</keyword>
<dbReference type="EMBL" id="CP013118">
    <property type="protein sequence ID" value="ALO16339.1"/>
    <property type="molecule type" value="Genomic_DNA"/>
</dbReference>
<keyword evidence="1" id="KW-1133">Transmembrane helix</keyword>
<reference evidence="2 3" key="1">
    <citation type="submission" date="2015-11" db="EMBL/GenBank/DDBJ databases">
        <title>Description and complete genome sequence of a novel strain predominating in hypersaline microbial mats and representing a new family of the Bacteriodetes phylum.</title>
        <authorList>
            <person name="Spring S."/>
            <person name="Bunk B."/>
            <person name="Sproer C."/>
            <person name="Klenk H.-P."/>
        </authorList>
    </citation>
    <scope>NUCLEOTIDE SEQUENCE [LARGE SCALE GENOMIC DNA]</scope>
    <source>
        <strain evidence="2 3">L21-Spi-D4</strain>
    </source>
</reference>
<sequence>MEIKAINANKYKGRSKGLDTRIETFQRVIQAINDKEIEDSVALRINAEIDSLNTTTMDEKSFKKQLPKVQMKILNILKKELKLVPLNYYRNQWLAVGMSALGLPIGALYAIAIDNMAMLAIGIPIGMVIGMGVGAGMDKKAKKEGKQLNVQFDL</sequence>
<dbReference type="RefSeq" id="WP_057953722.1">
    <property type="nucleotide sequence ID" value="NZ_CP013118.1"/>
</dbReference>
<dbReference type="OrthoDB" id="769130at2"/>
<name>A0A0S2I1Q5_9BACT</name>
<dbReference type="Proteomes" id="UP000064893">
    <property type="component" value="Chromosome"/>
</dbReference>
<protein>
    <submittedName>
        <fullName evidence="2">Uncharacterized protein</fullName>
    </submittedName>
</protein>
<evidence type="ECO:0000313" key="2">
    <source>
        <dbReference type="EMBL" id="ALO16339.1"/>
    </source>
</evidence>
<keyword evidence="3" id="KW-1185">Reference proteome</keyword>
<dbReference type="AlphaFoldDB" id="A0A0S2I1Q5"/>
<feature type="transmembrane region" description="Helical" evidence="1">
    <location>
        <begin position="117"/>
        <end position="137"/>
    </location>
</feature>
<proteinExistence type="predicted"/>